<organism evidence="1">
    <name type="scientific">Myoviridae sp. ctlHW5</name>
    <dbReference type="NCBI Taxonomy" id="2826691"/>
    <lineage>
        <taxon>Viruses</taxon>
        <taxon>Duplodnaviria</taxon>
        <taxon>Heunggongvirae</taxon>
        <taxon>Uroviricota</taxon>
        <taxon>Caudoviricetes</taxon>
    </lineage>
</organism>
<name>A0A8S5N932_9CAUD</name>
<sequence>MISTRQLKILQSLLVRRFNDREARLAFLSSLVCRELGSSKELTEDEAFKVLDWLGYNYSNEAYFDSHSTQHLSILAKCHELGWVHEATPRIPDLQRLGRWLLSKKCPVQKPLKEMTSKEVSKVIGALEKIIEKRYEKK</sequence>
<evidence type="ECO:0000313" key="1">
    <source>
        <dbReference type="EMBL" id="DAD90579.1"/>
    </source>
</evidence>
<reference evidence="1" key="1">
    <citation type="journal article" date="2021" name="Proc. Natl. Acad. Sci. U.S.A.">
        <title>A Catalog of Tens of Thousands of Viruses from Human Metagenomes Reveals Hidden Associations with Chronic Diseases.</title>
        <authorList>
            <person name="Tisza M.J."/>
            <person name="Buck C.B."/>
        </authorList>
    </citation>
    <scope>NUCLEOTIDE SEQUENCE</scope>
    <source>
        <strain evidence="1">CtlHW5</strain>
    </source>
</reference>
<proteinExistence type="predicted"/>
<protein>
    <submittedName>
        <fullName evidence="1">Uncharacterized protein</fullName>
    </submittedName>
</protein>
<accession>A0A8S5N932</accession>
<dbReference type="EMBL" id="BK015089">
    <property type="protein sequence ID" value="DAD90579.1"/>
    <property type="molecule type" value="Genomic_DNA"/>
</dbReference>